<dbReference type="Proteomes" id="UP000276133">
    <property type="component" value="Unassembled WGS sequence"/>
</dbReference>
<protein>
    <submittedName>
        <fullName evidence="1">Uncharacterized protein</fullName>
    </submittedName>
</protein>
<dbReference type="EMBL" id="REGN01002425">
    <property type="protein sequence ID" value="RNA28179.1"/>
    <property type="molecule type" value="Genomic_DNA"/>
</dbReference>
<gene>
    <name evidence="1" type="ORF">BpHYR1_031074</name>
</gene>
<name>A0A3M7RXL4_BRAPC</name>
<comment type="caution">
    <text evidence="1">The sequence shown here is derived from an EMBL/GenBank/DDBJ whole genome shotgun (WGS) entry which is preliminary data.</text>
</comment>
<accession>A0A3M7RXL4</accession>
<organism evidence="1 2">
    <name type="scientific">Brachionus plicatilis</name>
    <name type="common">Marine rotifer</name>
    <name type="synonym">Brachionus muelleri</name>
    <dbReference type="NCBI Taxonomy" id="10195"/>
    <lineage>
        <taxon>Eukaryota</taxon>
        <taxon>Metazoa</taxon>
        <taxon>Spiralia</taxon>
        <taxon>Gnathifera</taxon>
        <taxon>Rotifera</taxon>
        <taxon>Eurotatoria</taxon>
        <taxon>Monogononta</taxon>
        <taxon>Pseudotrocha</taxon>
        <taxon>Ploima</taxon>
        <taxon>Brachionidae</taxon>
        <taxon>Brachionus</taxon>
    </lineage>
</organism>
<keyword evidence="2" id="KW-1185">Reference proteome</keyword>
<reference evidence="1 2" key="1">
    <citation type="journal article" date="2018" name="Sci. Rep.">
        <title>Genomic signatures of local adaptation to the degree of environmental predictability in rotifers.</title>
        <authorList>
            <person name="Franch-Gras L."/>
            <person name="Hahn C."/>
            <person name="Garcia-Roger E.M."/>
            <person name="Carmona M.J."/>
            <person name="Serra M."/>
            <person name="Gomez A."/>
        </authorList>
    </citation>
    <scope>NUCLEOTIDE SEQUENCE [LARGE SCALE GENOMIC DNA]</scope>
    <source>
        <strain evidence="1">HYR1</strain>
    </source>
</reference>
<sequence length="68" mass="8173">MQSSSYPMAIMLKNAECQSLLRKDDVENQKSENSKYSSENWTRFMQNLYKKQYQSIRKKISDLIALFW</sequence>
<dbReference type="AlphaFoldDB" id="A0A3M7RXL4"/>
<evidence type="ECO:0000313" key="2">
    <source>
        <dbReference type="Proteomes" id="UP000276133"/>
    </source>
</evidence>
<evidence type="ECO:0000313" key="1">
    <source>
        <dbReference type="EMBL" id="RNA28179.1"/>
    </source>
</evidence>
<proteinExistence type="predicted"/>